<dbReference type="Gene3D" id="4.10.410.10">
    <property type="entry name" value="Pancreatic trypsin inhibitor Kunitz domain"/>
    <property type="match status" value="5"/>
</dbReference>
<dbReference type="InterPro" id="IPR002223">
    <property type="entry name" value="Kunitz_BPTI"/>
</dbReference>
<proteinExistence type="predicted"/>
<gene>
    <name evidence="7" type="primary">MLT-11_2</name>
    <name evidence="7" type="ORF">Ciccas_010632</name>
</gene>
<dbReference type="SMART" id="SM00131">
    <property type="entry name" value="KU"/>
    <property type="match status" value="3"/>
</dbReference>
<evidence type="ECO:0000256" key="1">
    <source>
        <dbReference type="ARBA" id="ARBA00004613"/>
    </source>
</evidence>
<dbReference type="PANTHER" id="PTHR10083:SF381">
    <property type="entry name" value="BPTI_KUNITZ INHIBITOR DOMAIN-CONTAINING PROTEIN"/>
    <property type="match status" value="1"/>
</dbReference>
<dbReference type="InterPro" id="IPR050098">
    <property type="entry name" value="TFPI/VKTCI-like"/>
</dbReference>
<keyword evidence="4" id="KW-0722">Serine protease inhibitor</keyword>
<dbReference type="CDD" id="cd22593">
    <property type="entry name" value="Kunitz_conkunitzin"/>
    <property type="match status" value="1"/>
</dbReference>
<comment type="subcellular location">
    <subcellularLocation>
        <location evidence="1">Secreted</location>
    </subcellularLocation>
</comment>
<evidence type="ECO:0000256" key="4">
    <source>
        <dbReference type="ARBA" id="ARBA00022900"/>
    </source>
</evidence>
<evidence type="ECO:0000313" key="7">
    <source>
        <dbReference type="EMBL" id="KAL3310796.1"/>
    </source>
</evidence>
<evidence type="ECO:0000256" key="2">
    <source>
        <dbReference type="ARBA" id="ARBA00022525"/>
    </source>
</evidence>
<keyword evidence="2" id="KW-0964">Secreted</keyword>
<organism evidence="7 8">
    <name type="scientific">Cichlidogyrus casuarinus</name>
    <dbReference type="NCBI Taxonomy" id="1844966"/>
    <lineage>
        <taxon>Eukaryota</taxon>
        <taxon>Metazoa</taxon>
        <taxon>Spiralia</taxon>
        <taxon>Lophotrochozoa</taxon>
        <taxon>Platyhelminthes</taxon>
        <taxon>Monogenea</taxon>
        <taxon>Monopisthocotylea</taxon>
        <taxon>Dactylogyridea</taxon>
        <taxon>Ancyrocephalidae</taxon>
        <taxon>Cichlidogyrus</taxon>
    </lineage>
</organism>
<comment type="caution">
    <text evidence="7">The sequence shown here is derived from an EMBL/GenBank/DDBJ whole genome shotgun (WGS) entry which is preliminary data.</text>
</comment>
<evidence type="ECO:0000256" key="3">
    <source>
        <dbReference type="ARBA" id="ARBA00022690"/>
    </source>
</evidence>
<evidence type="ECO:0000256" key="5">
    <source>
        <dbReference type="ARBA" id="ARBA00023157"/>
    </source>
</evidence>
<evidence type="ECO:0000313" key="8">
    <source>
        <dbReference type="Proteomes" id="UP001626550"/>
    </source>
</evidence>
<dbReference type="GO" id="GO:0004867">
    <property type="term" value="F:serine-type endopeptidase inhibitor activity"/>
    <property type="evidence" value="ECO:0007669"/>
    <property type="project" value="UniProtKB-KW"/>
</dbReference>
<keyword evidence="3" id="KW-0646">Protease inhibitor</keyword>
<evidence type="ECO:0000259" key="6">
    <source>
        <dbReference type="PROSITE" id="PS50279"/>
    </source>
</evidence>
<dbReference type="Pfam" id="PF00014">
    <property type="entry name" value="Kunitz_BPTI"/>
    <property type="match status" value="3"/>
</dbReference>
<dbReference type="Proteomes" id="UP001626550">
    <property type="component" value="Unassembled WGS sequence"/>
</dbReference>
<keyword evidence="5" id="KW-1015">Disulfide bond</keyword>
<dbReference type="CDD" id="cd00109">
    <property type="entry name" value="Kunitz-type"/>
    <property type="match status" value="1"/>
</dbReference>
<dbReference type="SUPFAM" id="SSF57362">
    <property type="entry name" value="BPTI-like"/>
    <property type="match status" value="5"/>
</dbReference>
<protein>
    <submittedName>
        <fullName evidence="7">NAD(P)H-quinone oxidoreductase subunit 5, chloroplastic</fullName>
    </submittedName>
</protein>
<feature type="domain" description="BPTI/Kunitz inhibitor" evidence="6">
    <location>
        <begin position="329"/>
        <end position="379"/>
    </location>
</feature>
<dbReference type="InterPro" id="IPR020901">
    <property type="entry name" value="Prtase_inh_Kunz-CS"/>
</dbReference>
<dbReference type="InterPro" id="IPR036880">
    <property type="entry name" value="Kunitz_BPTI_sf"/>
</dbReference>
<keyword evidence="8" id="KW-1185">Reference proteome</keyword>
<dbReference type="PANTHER" id="PTHR10083">
    <property type="entry name" value="KUNITZ-TYPE PROTEASE INHIBITOR-RELATED"/>
    <property type="match status" value="1"/>
</dbReference>
<dbReference type="EMBL" id="JBJKFK010002648">
    <property type="protein sequence ID" value="KAL3310796.1"/>
    <property type="molecule type" value="Genomic_DNA"/>
</dbReference>
<reference evidence="7 8" key="1">
    <citation type="submission" date="2024-11" db="EMBL/GenBank/DDBJ databases">
        <title>Adaptive evolution of stress response genes in parasites aligns with host niche diversity.</title>
        <authorList>
            <person name="Hahn C."/>
            <person name="Resl P."/>
        </authorList>
    </citation>
    <scope>NUCLEOTIDE SEQUENCE [LARGE SCALE GENOMIC DNA]</scope>
    <source>
        <strain evidence="7">EGGRZ-B1_66</strain>
        <tissue evidence="7">Body</tissue>
    </source>
</reference>
<accession>A0ABD2PWI3</accession>
<dbReference type="PROSITE" id="PS50279">
    <property type="entry name" value="BPTI_KUNITZ_2"/>
    <property type="match status" value="2"/>
</dbReference>
<dbReference type="GO" id="GO:0005576">
    <property type="term" value="C:extracellular region"/>
    <property type="evidence" value="ECO:0007669"/>
    <property type="project" value="UniProtKB-SubCell"/>
</dbReference>
<sequence length="529" mass="60441">MWSFSPQQGCVSFVGCLVNMCQKRVIDQHLQWDNLFASRDECLKTCRPQDPVQVCLLAKDEGKRVNTISNFKQFYYFNADSDRCEYFNYGGCLGNSNRFSSREACSEFCVEAKSMPKDKISNHYLSQFSRKAKRESSYHYNLAKGVCEPTTLNASVSFEKSFVEFGDCEETCREFDYISTMLLHQQDPGPNHAVLQEMATFIPKDFLVNPCGKILEDDACLGRNVQNQTVKRTLYHFNGKRKSCEKVDVPICPVSHNLFDIMEDCQETCVDWKQEPLPQSIRSLSSRWFYDANSKKCQSDRLCKEYGNNFDSEEQCAAACTVQRAGALCRLPQDPGVGAKSLVKWFYDSMRHQCQPFVYAGYLGNSNRFNSVTECAQVCHQLDVCLEQNVDQPDGLQTFWSWSKKHGDCRQIKSRALMSTRANLFDSQEACRKRCASVVNVQTARVGTFCANCEEAVDACAAKRETLLEQMQNHSIGCDPRMIDSGALIFYFDADKKMCQIARYNRCLDKDPLRHVFTSKHDCDTQCLN</sequence>
<dbReference type="AlphaFoldDB" id="A0ABD2PWI3"/>
<dbReference type="PROSITE" id="PS00280">
    <property type="entry name" value="BPTI_KUNITZ_1"/>
    <property type="match status" value="1"/>
</dbReference>
<name>A0ABD2PWI3_9PLAT</name>
<feature type="domain" description="BPTI/Kunitz inhibitor" evidence="6">
    <location>
        <begin position="55"/>
        <end position="109"/>
    </location>
</feature>